<dbReference type="EMBL" id="OUUZ01000009">
    <property type="protein sequence ID" value="SPQ22894.1"/>
    <property type="molecule type" value="Genomic_DNA"/>
</dbReference>
<feature type="transmembrane region" description="Helical" evidence="17">
    <location>
        <begin position="175"/>
        <end position="192"/>
    </location>
</feature>
<evidence type="ECO:0000256" key="8">
    <source>
        <dbReference type="ARBA" id="ARBA00022776"/>
    </source>
</evidence>
<feature type="compositionally biased region" description="Basic and acidic residues" evidence="16">
    <location>
        <begin position="674"/>
        <end position="688"/>
    </location>
</feature>
<feature type="compositionally biased region" description="Low complexity" evidence="16">
    <location>
        <begin position="658"/>
        <end position="670"/>
    </location>
</feature>
<keyword evidence="5" id="KW-0158">Chromosome</keyword>
<keyword evidence="15" id="KW-0137">Centromere</keyword>
<dbReference type="InterPro" id="IPR006593">
    <property type="entry name" value="Cyt_b561/ferric_Rdtase_TM"/>
</dbReference>
<keyword evidence="6" id="KW-0132">Cell division</keyword>
<dbReference type="GO" id="GO:0007059">
    <property type="term" value="P:chromosome segregation"/>
    <property type="evidence" value="ECO:0007669"/>
    <property type="project" value="TreeGrafter"/>
</dbReference>
<dbReference type="SMART" id="SM00665">
    <property type="entry name" value="B561"/>
    <property type="match status" value="1"/>
</dbReference>
<evidence type="ECO:0000256" key="13">
    <source>
        <dbReference type="ARBA" id="ARBA00023242"/>
    </source>
</evidence>
<proteinExistence type="predicted"/>
<protein>
    <submittedName>
        <fullName evidence="19">13cea553-21eb-4b55-8c81-55252ceae8e8</fullName>
    </submittedName>
</protein>
<dbReference type="InterPro" id="IPR007128">
    <property type="entry name" value="PMF1/Nnf1"/>
</dbReference>
<dbReference type="PANTHER" id="PTHR15459">
    <property type="entry name" value="POLYAMINE-MODULATED FACTOR 1"/>
    <property type="match status" value="1"/>
</dbReference>
<feature type="compositionally biased region" description="Low complexity" evidence="16">
    <location>
        <begin position="769"/>
        <end position="780"/>
    </location>
</feature>
<evidence type="ECO:0000256" key="16">
    <source>
        <dbReference type="SAM" id="MobiDB-lite"/>
    </source>
</evidence>
<evidence type="ECO:0000256" key="17">
    <source>
        <dbReference type="SAM" id="Phobius"/>
    </source>
</evidence>
<dbReference type="GO" id="GO:0051301">
    <property type="term" value="P:cell division"/>
    <property type="evidence" value="ECO:0007669"/>
    <property type="project" value="UniProtKB-KW"/>
</dbReference>
<gene>
    <name evidence="19" type="ORF">TT172_LOCUS5313</name>
</gene>
<dbReference type="AlphaFoldDB" id="A0A3S4APL8"/>
<dbReference type="GO" id="GO:0005634">
    <property type="term" value="C:nucleus"/>
    <property type="evidence" value="ECO:0007669"/>
    <property type="project" value="UniProtKB-SubCell"/>
</dbReference>
<keyword evidence="11 17" id="KW-1133">Transmembrane helix</keyword>
<feature type="transmembrane region" description="Helical" evidence="17">
    <location>
        <begin position="198"/>
        <end position="215"/>
    </location>
</feature>
<feature type="compositionally biased region" description="Polar residues" evidence="16">
    <location>
        <begin position="535"/>
        <end position="547"/>
    </location>
</feature>
<dbReference type="CDD" id="cd08760">
    <property type="entry name" value="Cyt_b561_FRRS1_like"/>
    <property type="match status" value="1"/>
</dbReference>
<feature type="compositionally biased region" description="Low complexity" evidence="16">
    <location>
        <begin position="807"/>
        <end position="835"/>
    </location>
</feature>
<evidence type="ECO:0000256" key="6">
    <source>
        <dbReference type="ARBA" id="ARBA00022618"/>
    </source>
</evidence>
<feature type="transmembrane region" description="Helical" evidence="17">
    <location>
        <begin position="103"/>
        <end position="124"/>
    </location>
</feature>
<feature type="region of interest" description="Disordered" evidence="16">
    <location>
        <begin position="268"/>
        <end position="320"/>
    </location>
</feature>
<feature type="compositionally biased region" description="Basic and acidic residues" evidence="16">
    <location>
        <begin position="370"/>
        <end position="395"/>
    </location>
</feature>
<keyword evidence="13" id="KW-0539">Nucleus</keyword>
<feature type="compositionally biased region" description="Basic and acidic residues" evidence="16">
    <location>
        <begin position="475"/>
        <end position="500"/>
    </location>
</feature>
<evidence type="ECO:0000256" key="1">
    <source>
        <dbReference type="ARBA" id="ARBA00004123"/>
    </source>
</evidence>
<keyword evidence="7 17" id="KW-0812">Transmembrane</keyword>
<keyword evidence="8" id="KW-0498">Mitosis</keyword>
<feature type="compositionally biased region" description="Pro residues" evidence="16">
    <location>
        <begin position="558"/>
        <end position="583"/>
    </location>
</feature>
<sequence>MAPTDNLSPPGTSSYSSDTLHVGDGTWDFTKNTFLLPNLVGLNFDTMQYNGMANRFSTLTQYHSLILGHGVLAAITFLFIVPIAVLLARFYTRQPGTAVRYHAYLQVLALGLTTVVFILGFFAVGPPRNLTNPHHGIGVAIYVLFLLQAVGGRLVRKLAGRRSFRLHVHRWFGRAIALLGIVQVPLGLTLYGSPKALFILYALWMGFLLFLYFILDYRDHGRRDWGGGYGHGGGDESSRVTSRHGGAMRWLGPLAVGAGAMALFRSRRKNRDAERGMSRSPSPTDRSRRDREPTVISSRRESESYYDEKQPERRRASGGGGFMNKLLAAGAGLGAGALVSRMMNRRERPYDDEYSAVATDTPSRVRRHPPRSEFTESDYTERTEDVRRQPSRHETQSSVPPAPRPPAGNRPPRPMTPRRSHAGTSRLDSTVDDSDYSSYVSPSRRTPEPRKSGGVGKGLLAGMGLGFLANRFGSNRRERKEEARLRDEEDRRREEEEERRAGRRVSKYTGDGYPSPSRRESRRRPRRPPPPPSGVTMTETSMLSGESSIEPRGNTPYDPAPPGVRPPPPQASVPAPGPPPAPGMHPTGAAAAPPVPIPAPIPGAGTASGQHSRYDVTEPVSMPPMPPDPHGILHRESDGSETYGSPSDQRRRKREGDAATAAASASVLPAAEEEERRRRGGRSRDHTPHAPSVNAPVSVSLRVHDDPDRNITLRMLTDEEARREQQRRRRNDSVSSASGGETPTGRRYRRDSSSLRRAAESAAEHRVEAAAPVPAPSAEALDNDPLAPLSPPNPAFARRAGAGGKDSAYYSGGTAAAAGPSGAVPAAGATASSLGSPGGLMSPGGSHATFTSGPLTDAAAADRRRRRRLERRDGNRQSTTVDYS</sequence>
<evidence type="ECO:0000256" key="11">
    <source>
        <dbReference type="ARBA" id="ARBA00022989"/>
    </source>
</evidence>
<dbReference type="GO" id="GO:0016020">
    <property type="term" value="C:membrane"/>
    <property type="evidence" value="ECO:0007669"/>
    <property type="project" value="UniProtKB-SubCell"/>
</dbReference>
<dbReference type="GO" id="GO:0000444">
    <property type="term" value="C:MIS12/MIND type complex"/>
    <property type="evidence" value="ECO:0007669"/>
    <property type="project" value="InterPro"/>
</dbReference>
<feature type="domain" description="Cytochrome b561" evidence="18">
    <location>
        <begin position="33"/>
        <end position="221"/>
    </location>
</feature>
<evidence type="ECO:0000256" key="15">
    <source>
        <dbReference type="ARBA" id="ARBA00023328"/>
    </source>
</evidence>
<evidence type="ECO:0000256" key="3">
    <source>
        <dbReference type="ARBA" id="ARBA00004629"/>
    </source>
</evidence>
<dbReference type="PANTHER" id="PTHR15459:SF2">
    <property type="entry name" value="CYTOCHROME B561 DOMAIN-CONTAINING PROTEIN"/>
    <property type="match status" value="1"/>
</dbReference>
<evidence type="ECO:0000256" key="2">
    <source>
        <dbReference type="ARBA" id="ARBA00004370"/>
    </source>
</evidence>
<comment type="subcellular location">
    <subcellularLocation>
        <location evidence="3">Chromosome</location>
        <location evidence="3">Centromere</location>
        <location evidence="3">Kinetochore</location>
    </subcellularLocation>
    <subcellularLocation>
        <location evidence="2">Membrane</location>
    </subcellularLocation>
    <subcellularLocation>
        <location evidence="1">Nucleus</location>
    </subcellularLocation>
</comment>
<evidence type="ECO:0000256" key="5">
    <source>
        <dbReference type="ARBA" id="ARBA00022454"/>
    </source>
</evidence>
<feature type="transmembrane region" description="Helical" evidence="17">
    <location>
        <begin position="136"/>
        <end position="155"/>
    </location>
</feature>
<keyword evidence="12 17" id="KW-0472">Membrane</keyword>
<evidence type="ECO:0000259" key="18">
    <source>
        <dbReference type="PROSITE" id="PS50939"/>
    </source>
</evidence>
<keyword evidence="4" id="KW-0813">Transport</keyword>
<feature type="compositionally biased region" description="Basic and acidic residues" evidence="16">
    <location>
        <begin position="285"/>
        <end position="315"/>
    </location>
</feature>
<keyword evidence="9" id="KW-0995">Kinetochore</keyword>
<evidence type="ECO:0000313" key="20">
    <source>
        <dbReference type="Proteomes" id="UP000289323"/>
    </source>
</evidence>
<feature type="compositionally biased region" description="Pro residues" evidence="16">
    <location>
        <begin position="400"/>
        <end position="415"/>
    </location>
</feature>
<evidence type="ECO:0000256" key="12">
    <source>
        <dbReference type="ARBA" id="ARBA00023136"/>
    </source>
</evidence>
<evidence type="ECO:0000313" key="19">
    <source>
        <dbReference type="EMBL" id="SPQ22894.1"/>
    </source>
</evidence>
<feature type="compositionally biased region" description="Basic and acidic residues" evidence="16">
    <location>
        <begin position="750"/>
        <end position="768"/>
    </location>
</feature>
<feature type="transmembrane region" description="Helical" evidence="17">
    <location>
        <begin position="66"/>
        <end position="91"/>
    </location>
</feature>
<reference evidence="19 20" key="1">
    <citation type="submission" date="2018-04" db="EMBL/GenBank/DDBJ databases">
        <authorList>
            <person name="Huttner S."/>
            <person name="Dainat J."/>
        </authorList>
    </citation>
    <scope>NUCLEOTIDE SEQUENCE [LARGE SCALE GENOMIC DNA]</scope>
</reference>
<keyword evidence="10" id="KW-0249">Electron transport</keyword>
<dbReference type="Pfam" id="PF03188">
    <property type="entry name" value="Cytochrom_B561"/>
    <property type="match status" value="1"/>
</dbReference>
<dbReference type="Gene3D" id="1.20.120.1770">
    <property type="match status" value="1"/>
</dbReference>
<feature type="compositionally biased region" description="Basic and acidic residues" evidence="16">
    <location>
        <begin position="702"/>
        <end position="724"/>
    </location>
</feature>
<evidence type="ECO:0000256" key="14">
    <source>
        <dbReference type="ARBA" id="ARBA00023306"/>
    </source>
</evidence>
<feature type="region of interest" description="Disordered" evidence="16">
    <location>
        <begin position="350"/>
        <end position="884"/>
    </location>
</feature>
<evidence type="ECO:0000256" key="7">
    <source>
        <dbReference type="ARBA" id="ARBA00022692"/>
    </source>
</evidence>
<evidence type="ECO:0000256" key="4">
    <source>
        <dbReference type="ARBA" id="ARBA00022448"/>
    </source>
</evidence>
<dbReference type="Proteomes" id="UP000289323">
    <property type="component" value="Unassembled WGS sequence"/>
</dbReference>
<accession>A0A3S4APL8</accession>
<organism evidence="19 20">
    <name type="scientific">Thermothielavioides terrestris</name>
    <dbReference type="NCBI Taxonomy" id="2587410"/>
    <lineage>
        <taxon>Eukaryota</taxon>
        <taxon>Fungi</taxon>
        <taxon>Dikarya</taxon>
        <taxon>Ascomycota</taxon>
        <taxon>Pezizomycotina</taxon>
        <taxon>Sordariomycetes</taxon>
        <taxon>Sordariomycetidae</taxon>
        <taxon>Sordariales</taxon>
        <taxon>Chaetomiaceae</taxon>
        <taxon>Thermothielavioides</taxon>
    </lineage>
</organism>
<keyword evidence="14" id="KW-0131">Cell cycle</keyword>
<dbReference type="PROSITE" id="PS50939">
    <property type="entry name" value="CYTOCHROME_B561"/>
    <property type="match status" value="1"/>
</dbReference>
<feature type="compositionally biased region" description="Gly residues" evidence="16">
    <location>
        <begin position="453"/>
        <end position="465"/>
    </location>
</feature>
<evidence type="ECO:0000256" key="9">
    <source>
        <dbReference type="ARBA" id="ARBA00022838"/>
    </source>
</evidence>
<name>A0A3S4APL8_9PEZI</name>
<evidence type="ECO:0000256" key="10">
    <source>
        <dbReference type="ARBA" id="ARBA00022982"/>
    </source>
</evidence>